<keyword evidence="3" id="KW-0732">Signal</keyword>
<dbReference type="CDD" id="cd23547">
    <property type="entry name" value="TFP_LU_ECD_Ly6G6d"/>
    <property type="match status" value="1"/>
</dbReference>
<feature type="transmembrane region" description="Helical" evidence="7">
    <location>
        <begin position="431"/>
        <end position="452"/>
    </location>
</feature>
<evidence type="ECO:0000256" key="1">
    <source>
        <dbReference type="ARBA" id="ARBA00004236"/>
    </source>
</evidence>
<keyword evidence="4 7" id="KW-0472">Membrane</keyword>
<evidence type="ECO:0000256" key="2">
    <source>
        <dbReference type="ARBA" id="ARBA00022475"/>
    </source>
</evidence>
<evidence type="ECO:0000256" key="7">
    <source>
        <dbReference type="SAM" id="Phobius"/>
    </source>
</evidence>
<dbReference type="InterPro" id="IPR007110">
    <property type="entry name" value="Ig-like_dom"/>
</dbReference>
<dbReference type="GO" id="GO:0030550">
    <property type="term" value="F:acetylcholine receptor inhibitor activity"/>
    <property type="evidence" value="ECO:0000318"/>
    <property type="project" value="GO_Central"/>
</dbReference>
<dbReference type="Gene3D" id="2.10.60.10">
    <property type="entry name" value="CD59"/>
    <property type="match status" value="1"/>
</dbReference>
<protein>
    <submittedName>
        <fullName evidence="9">Lymphocyte antigen 6 family member G6D</fullName>
    </submittedName>
</protein>
<reference evidence="9" key="3">
    <citation type="submission" date="2025-09" db="UniProtKB">
        <authorList>
            <consortium name="Ensembl"/>
        </authorList>
    </citation>
    <scope>IDENTIFICATION</scope>
    <source>
        <strain evidence="9">Thoroughbred</strain>
    </source>
</reference>
<evidence type="ECO:0000256" key="4">
    <source>
        <dbReference type="ARBA" id="ARBA00023136"/>
    </source>
</evidence>
<dbReference type="InterPro" id="IPR045860">
    <property type="entry name" value="Snake_toxin-like_sf"/>
</dbReference>
<dbReference type="PROSITE" id="PS50835">
    <property type="entry name" value="IG_LIKE"/>
    <property type="match status" value="1"/>
</dbReference>
<keyword evidence="10" id="KW-1185">Reference proteome</keyword>
<keyword evidence="7" id="KW-0812">Transmembrane</keyword>
<dbReference type="SUPFAM" id="SSF48726">
    <property type="entry name" value="Immunoglobulin"/>
    <property type="match status" value="1"/>
</dbReference>
<keyword evidence="5" id="KW-1015">Disulfide bond</keyword>
<evidence type="ECO:0000256" key="6">
    <source>
        <dbReference type="ARBA" id="ARBA00023180"/>
    </source>
</evidence>
<evidence type="ECO:0000259" key="8">
    <source>
        <dbReference type="PROSITE" id="PS50835"/>
    </source>
</evidence>
<feature type="domain" description="Ig-like" evidence="8">
    <location>
        <begin position="13"/>
        <end position="126"/>
    </location>
</feature>
<dbReference type="Gene3D" id="2.60.40.10">
    <property type="entry name" value="Immunoglobulins"/>
    <property type="match status" value="1"/>
</dbReference>
<dbReference type="SUPFAM" id="SSF57302">
    <property type="entry name" value="Snake toxin-like"/>
    <property type="match status" value="1"/>
</dbReference>
<gene>
    <name evidence="9" type="primary">LY6G6D</name>
</gene>
<dbReference type="InterPro" id="IPR026524">
    <property type="entry name" value="LY6G6d/LY6G6f"/>
</dbReference>
<evidence type="ECO:0000313" key="9">
    <source>
        <dbReference type="Ensembl" id="ENSECAP00000078192.1"/>
    </source>
</evidence>
<dbReference type="InterPro" id="IPR016054">
    <property type="entry name" value="LY6_UPA_recep-like"/>
</dbReference>
<evidence type="ECO:0000256" key="3">
    <source>
        <dbReference type="ARBA" id="ARBA00022729"/>
    </source>
</evidence>
<dbReference type="InterPro" id="IPR036179">
    <property type="entry name" value="Ig-like_dom_sf"/>
</dbReference>
<dbReference type="SMART" id="SM00409">
    <property type="entry name" value="IG"/>
    <property type="match status" value="1"/>
</dbReference>
<dbReference type="PANTHER" id="PTHR32286">
    <property type="entry name" value="LYMPHOCYTE ANTIGEN 6 COMPLEX LOCUS PROTEIN G6F"/>
    <property type="match status" value="1"/>
</dbReference>
<evidence type="ECO:0000313" key="10">
    <source>
        <dbReference type="Proteomes" id="UP000002281"/>
    </source>
</evidence>
<dbReference type="Ensembl" id="ENSECAT00000089575.1">
    <property type="protein sequence ID" value="ENSECAP00000078192.1"/>
    <property type="gene ID" value="ENSECAG00000058483.1"/>
</dbReference>
<dbReference type="Proteomes" id="UP000002281">
    <property type="component" value="Chromosome 20"/>
</dbReference>
<dbReference type="AlphaFoldDB" id="A0A9L0STB2"/>
<feature type="transmembrane region" description="Helical" evidence="7">
    <location>
        <begin position="253"/>
        <end position="275"/>
    </location>
</feature>
<sequence>MCVHIHTYTLLSPMLQKLQQEVIASVGHDVLRNPGDSIQAIYVTLGESVELPCPSPPTLHGDELLSWFRSPAAGTSTALVAQVQVAKPDPGPGKPGKESRLKLLGNYSLWMEGSKEGDAGRYWCAVLGQHHRYQNWRVYDVSVLRGSQLSARATDGSLCSVLLCSVVPAGRLDSVTWLEGKGPVRGHVQSFWGDGAALLLVCPGEGLPEPKRRRPRTIRCLVSQNRGVNFSLAASMDASPALCAPSRGWDLSWILMLVLTAGQGFAILVLSIMLWRQRVQRAQCRERLSSSLYLVPLQSPCLGPTAPSNACLARDLGLREGISNRHLEKDTRHQTGNRMRCYDCGGGPSSSCKETVTTCGEGERCGFLERKPRNKPSGNPSVTVIHHHPACVAAHHCNQVETELVGDVTYTTHRDCCVGDLCNSAVAASSVAPACILAAAATALAWLVPGLWRG</sequence>
<reference evidence="9" key="2">
    <citation type="submission" date="2025-08" db="UniProtKB">
        <authorList>
            <consortium name="Ensembl"/>
        </authorList>
    </citation>
    <scope>IDENTIFICATION</scope>
    <source>
        <strain evidence="9">Thoroughbred</strain>
    </source>
</reference>
<dbReference type="InterPro" id="IPR013106">
    <property type="entry name" value="Ig_V-set"/>
</dbReference>
<dbReference type="Pfam" id="PF07686">
    <property type="entry name" value="V-set"/>
    <property type="match status" value="1"/>
</dbReference>
<accession>A0A9L0STB2</accession>
<dbReference type="GO" id="GO:0005886">
    <property type="term" value="C:plasma membrane"/>
    <property type="evidence" value="ECO:0007669"/>
    <property type="project" value="UniProtKB-SubCell"/>
</dbReference>
<keyword evidence="2" id="KW-1003">Cell membrane</keyword>
<keyword evidence="7" id="KW-1133">Transmembrane helix</keyword>
<organism evidence="9 10">
    <name type="scientific">Equus caballus</name>
    <name type="common">Horse</name>
    <dbReference type="NCBI Taxonomy" id="9796"/>
    <lineage>
        <taxon>Eukaryota</taxon>
        <taxon>Metazoa</taxon>
        <taxon>Chordata</taxon>
        <taxon>Craniata</taxon>
        <taxon>Vertebrata</taxon>
        <taxon>Euteleostomi</taxon>
        <taxon>Mammalia</taxon>
        <taxon>Eutheria</taxon>
        <taxon>Laurasiatheria</taxon>
        <taxon>Perissodactyla</taxon>
        <taxon>Equidae</taxon>
        <taxon>Equus</taxon>
    </lineage>
</organism>
<dbReference type="GO" id="GO:0045202">
    <property type="term" value="C:synapse"/>
    <property type="evidence" value="ECO:0007669"/>
    <property type="project" value="GOC"/>
</dbReference>
<evidence type="ECO:0000256" key="5">
    <source>
        <dbReference type="ARBA" id="ARBA00023157"/>
    </source>
</evidence>
<reference evidence="9 10" key="1">
    <citation type="journal article" date="2009" name="Science">
        <title>Genome sequence, comparative analysis, and population genetics of the domestic horse.</title>
        <authorList>
            <consortium name="Broad Institute Genome Sequencing Platform"/>
            <consortium name="Broad Institute Whole Genome Assembly Team"/>
            <person name="Wade C.M."/>
            <person name="Giulotto E."/>
            <person name="Sigurdsson S."/>
            <person name="Zoli M."/>
            <person name="Gnerre S."/>
            <person name="Imsland F."/>
            <person name="Lear T.L."/>
            <person name="Adelson D.L."/>
            <person name="Bailey E."/>
            <person name="Bellone R.R."/>
            <person name="Bloecker H."/>
            <person name="Distl O."/>
            <person name="Edgar R.C."/>
            <person name="Garber M."/>
            <person name="Leeb T."/>
            <person name="Mauceli E."/>
            <person name="MacLeod J.N."/>
            <person name="Penedo M.C.T."/>
            <person name="Raison J.M."/>
            <person name="Sharpe T."/>
            <person name="Vogel J."/>
            <person name="Andersson L."/>
            <person name="Antczak D.F."/>
            <person name="Biagi T."/>
            <person name="Binns M.M."/>
            <person name="Chowdhary B.P."/>
            <person name="Coleman S.J."/>
            <person name="Della Valle G."/>
            <person name="Fryc S."/>
            <person name="Guerin G."/>
            <person name="Hasegawa T."/>
            <person name="Hill E.W."/>
            <person name="Jurka J."/>
            <person name="Kiialainen A."/>
            <person name="Lindgren G."/>
            <person name="Liu J."/>
            <person name="Magnani E."/>
            <person name="Mickelson J.R."/>
            <person name="Murray J."/>
            <person name="Nergadze S.G."/>
            <person name="Onofrio R."/>
            <person name="Pedroni S."/>
            <person name="Piras M.F."/>
            <person name="Raudsepp T."/>
            <person name="Rocchi M."/>
            <person name="Roeed K.H."/>
            <person name="Ryder O.A."/>
            <person name="Searle S."/>
            <person name="Skow L."/>
            <person name="Swinburne J.E."/>
            <person name="Syvaenen A.C."/>
            <person name="Tozaki T."/>
            <person name="Valberg S.J."/>
            <person name="Vaudin M."/>
            <person name="White J.R."/>
            <person name="Zody M.C."/>
            <person name="Lander E.S."/>
            <person name="Lindblad-Toh K."/>
        </authorList>
    </citation>
    <scope>NUCLEOTIDE SEQUENCE [LARGE SCALE GENOMIC DNA]</scope>
    <source>
        <strain evidence="9 10">Thoroughbred</strain>
    </source>
</reference>
<name>A0A9L0STB2_HORSE</name>
<comment type="subcellular location">
    <subcellularLocation>
        <location evidence="1">Cell membrane</location>
    </subcellularLocation>
</comment>
<dbReference type="InterPro" id="IPR003599">
    <property type="entry name" value="Ig_sub"/>
</dbReference>
<dbReference type="InterPro" id="IPR013783">
    <property type="entry name" value="Ig-like_fold"/>
</dbReference>
<dbReference type="Pfam" id="PF00021">
    <property type="entry name" value="UPAR_LY6"/>
    <property type="match status" value="1"/>
</dbReference>
<dbReference type="PANTHER" id="PTHR32286:SF9">
    <property type="entry name" value="LYMPHOCYTE ANTIGEN 6 COMPLEX LOCUS PROTEIN G6D"/>
    <property type="match status" value="1"/>
</dbReference>
<dbReference type="GeneTree" id="ENSGT00390000015960"/>
<keyword evidence="6" id="KW-0325">Glycoprotein</keyword>
<dbReference type="GO" id="GO:0095500">
    <property type="term" value="P:acetylcholine receptor signaling pathway"/>
    <property type="evidence" value="ECO:0000318"/>
    <property type="project" value="GO_Central"/>
</dbReference>
<proteinExistence type="predicted"/>